<protein>
    <recommendedName>
        <fullName evidence="6">Sodium/calcium exchanger membrane region domain-containing protein</fullName>
    </recommendedName>
</protein>
<keyword evidence="5" id="KW-1185">Reference proteome</keyword>
<evidence type="ECO:0000313" key="4">
    <source>
        <dbReference type="EMBL" id="KAI7734564.1"/>
    </source>
</evidence>
<keyword evidence="3" id="KW-1133">Transmembrane helix</keyword>
<dbReference type="EMBL" id="JAMZMK010009691">
    <property type="protein sequence ID" value="KAI7734564.1"/>
    <property type="molecule type" value="Genomic_DNA"/>
</dbReference>
<feature type="transmembrane region" description="Helical" evidence="3">
    <location>
        <begin position="99"/>
        <end position="121"/>
    </location>
</feature>
<feature type="transmembrane region" description="Helical" evidence="3">
    <location>
        <begin position="47"/>
        <end position="68"/>
    </location>
</feature>
<evidence type="ECO:0000256" key="1">
    <source>
        <dbReference type="ARBA" id="ARBA00022449"/>
    </source>
</evidence>
<dbReference type="PANTHER" id="PTHR31503:SF36">
    <property type="entry name" value="SODIUM_CALCIUM EXCHANGER MEMBRANE REGION DOMAIN-CONTAINING PROTEIN"/>
    <property type="match status" value="1"/>
</dbReference>
<proteinExistence type="predicted"/>
<organism evidence="4 5">
    <name type="scientific">Ambrosia artemisiifolia</name>
    <name type="common">Common ragweed</name>
    <dbReference type="NCBI Taxonomy" id="4212"/>
    <lineage>
        <taxon>Eukaryota</taxon>
        <taxon>Viridiplantae</taxon>
        <taxon>Streptophyta</taxon>
        <taxon>Embryophyta</taxon>
        <taxon>Tracheophyta</taxon>
        <taxon>Spermatophyta</taxon>
        <taxon>Magnoliopsida</taxon>
        <taxon>eudicotyledons</taxon>
        <taxon>Gunneridae</taxon>
        <taxon>Pentapetalae</taxon>
        <taxon>asterids</taxon>
        <taxon>campanulids</taxon>
        <taxon>Asterales</taxon>
        <taxon>Asteraceae</taxon>
        <taxon>Asteroideae</taxon>
        <taxon>Heliantheae alliance</taxon>
        <taxon>Heliantheae</taxon>
        <taxon>Ambrosia</taxon>
    </lineage>
</organism>
<keyword evidence="1" id="KW-0813">Transport</keyword>
<sequence>MITDGLNHNKHILRLNPFLSLSTEQQQQQEEEACEETYGLLPCSSRAVGNLFLILVYGYLMFVAATYLSAGSELLLEILGPGLVGGLLLPSLGALPDAMLILGMGLLAGSTVMLITVIWGACITVGKCDIQNSVAVDNQDTRGFSLVGSGVSTDIWTSYSAMIMAVSVLPFIVVQFPQIMHSDSGRHLAVLLGLIVSVSLFIAG</sequence>
<comment type="caution">
    <text evidence="4">The sequence shown here is derived from an EMBL/GenBank/DDBJ whole genome shotgun (WGS) entry which is preliminary data.</text>
</comment>
<dbReference type="PANTHER" id="PTHR31503">
    <property type="entry name" value="VACUOLAR CALCIUM ION TRANSPORTER"/>
    <property type="match status" value="1"/>
</dbReference>
<evidence type="ECO:0000313" key="5">
    <source>
        <dbReference type="Proteomes" id="UP001206925"/>
    </source>
</evidence>
<dbReference type="InterPro" id="IPR004713">
    <property type="entry name" value="CaH_exchang"/>
</dbReference>
<feature type="transmembrane region" description="Helical" evidence="3">
    <location>
        <begin position="186"/>
        <end position="203"/>
    </location>
</feature>
<reference evidence="4" key="1">
    <citation type="submission" date="2022-06" db="EMBL/GenBank/DDBJ databases">
        <title>Uncovering the hologenomic basis of an extraordinary plant invasion.</title>
        <authorList>
            <person name="Bieker V.C."/>
            <person name="Martin M.D."/>
            <person name="Gilbert T."/>
            <person name="Hodgins K."/>
            <person name="Battlay P."/>
            <person name="Petersen B."/>
            <person name="Wilson J."/>
        </authorList>
    </citation>
    <scope>NUCLEOTIDE SEQUENCE</scope>
    <source>
        <strain evidence="4">AA19_3_7</strain>
        <tissue evidence="4">Leaf</tissue>
    </source>
</reference>
<evidence type="ECO:0000256" key="3">
    <source>
        <dbReference type="SAM" id="Phobius"/>
    </source>
</evidence>
<keyword evidence="3" id="KW-0812">Transmembrane</keyword>
<gene>
    <name evidence="4" type="ORF">M8C21_023735</name>
</gene>
<dbReference type="Proteomes" id="UP001206925">
    <property type="component" value="Unassembled WGS sequence"/>
</dbReference>
<dbReference type="GO" id="GO:0015369">
    <property type="term" value="F:calcium:proton antiporter activity"/>
    <property type="evidence" value="ECO:0007669"/>
    <property type="project" value="TreeGrafter"/>
</dbReference>
<name>A0AAD5C454_AMBAR</name>
<dbReference type="GO" id="GO:0016020">
    <property type="term" value="C:membrane"/>
    <property type="evidence" value="ECO:0007669"/>
    <property type="project" value="InterPro"/>
</dbReference>
<dbReference type="GO" id="GO:0006874">
    <property type="term" value="P:intracellular calcium ion homeostasis"/>
    <property type="evidence" value="ECO:0007669"/>
    <property type="project" value="TreeGrafter"/>
</dbReference>
<keyword evidence="3" id="KW-0472">Membrane</keyword>
<evidence type="ECO:0008006" key="6">
    <source>
        <dbReference type="Google" id="ProtNLM"/>
    </source>
</evidence>
<feature type="transmembrane region" description="Helical" evidence="3">
    <location>
        <begin position="74"/>
        <end position="92"/>
    </location>
</feature>
<feature type="transmembrane region" description="Helical" evidence="3">
    <location>
        <begin position="155"/>
        <end position="174"/>
    </location>
</feature>
<keyword evidence="1" id="KW-0050">Antiport</keyword>
<keyword evidence="2" id="KW-0406">Ion transport</keyword>
<evidence type="ECO:0000256" key="2">
    <source>
        <dbReference type="ARBA" id="ARBA00023065"/>
    </source>
</evidence>
<dbReference type="AlphaFoldDB" id="A0AAD5C454"/>
<accession>A0AAD5C454</accession>